<evidence type="ECO:0000313" key="4">
    <source>
        <dbReference type="Proteomes" id="UP000006833"/>
    </source>
</evidence>
<evidence type="ECO:0000256" key="2">
    <source>
        <dbReference type="ARBA" id="ARBA00023002"/>
    </source>
</evidence>
<dbReference type="InterPro" id="IPR036111">
    <property type="entry name" value="Mal/L-sulfo/L-lacto_DH-like_sf"/>
</dbReference>
<dbReference type="Gene3D" id="3.30.1370.60">
    <property type="entry name" value="Hypothetical oxidoreductase yiak, domain 2"/>
    <property type="match status" value="1"/>
</dbReference>
<sequence>MYMSETETLSLPDARDLLFRAFTANGVPEGAARSTADALVAAEAEGQVGHGFSRLEDYVAQARSGKIVAGAEVTITRPAPTTLLVDAGHGFAYPALERAIDEGIAVARELGTAAIAVTRSHHCGALSIHVERAAKAGLVAMMVVNAPAAIAPWGGKTPLFGTNPIAFATPRAGSAPLVIDLSLSKVARGKVMNAKKAGKPIPEGWALDAAGNPTTDAEAALGGTMVPIGEAKGTALALMVEILSAVMTGAALSTEAGSFFSADGPPPGVGQFLTLWRPPEGAEAFTARLAPLLAQIETMEGARLPGTRRLAALNAAQAHGIAVPRAYLDGARRLAATHP</sequence>
<keyword evidence="2" id="KW-0560">Oxidoreductase</keyword>
<gene>
    <name evidence="3" type="ordered locus">Dshi_2039</name>
</gene>
<comment type="similarity">
    <text evidence="1">Belongs to the LDH2/MDH2 oxidoreductase family.</text>
</comment>
<dbReference type="Gene3D" id="1.10.1530.10">
    <property type="match status" value="1"/>
</dbReference>
<name>A8LPS4_DINSH</name>
<dbReference type="STRING" id="398580.Dshi_2039"/>
<dbReference type="HOGENOM" id="CLU_040452_0_0_5"/>
<proteinExistence type="inferred from homology"/>
<dbReference type="GO" id="GO:0016491">
    <property type="term" value="F:oxidoreductase activity"/>
    <property type="evidence" value="ECO:0007669"/>
    <property type="project" value="UniProtKB-KW"/>
</dbReference>
<keyword evidence="4" id="KW-1185">Reference proteome</keyword>
<dbReference type="AlphaFoldDB" id="A8LPS4"/>
<dbReference type="InterPro" id="IPR043144">
    <property type="entry name" value="Mal/L-sulf/L-lact_DH-like_ah"/>
</dbReference>
<accession>A8LPS4</accession>
<protein>
    <submittedName>
        <fullName evidence="3">Malate/L-lactate dehydrogenase family protein</fullName>
    </submittedName>
</protein>
<dbReference type="SUPFAM" id="SSF89733">
    <property type="entry name" value="L-sulfolactate dehydrogenase-like"/>
    <property type="match status" value="1"/>
</dbReference>
<dbReference type="PANTHER" id="PTHR11091">
    <property type="entry name" value="OXIDOREDUCTASE-RELATED"/>
    <property type="match status" value="1"/>
</dbReference>
<evidence type="ECO:0000256" key="1">
    <source>
        <dbReference type="ARBA" id="ARBA00006056"/>
    </source>
</evidence>
<dbReference type="KEGG" id="dsh:Dshi_2039"/>
<dbReference type="eggNOG" id="COG2055">
    <property type="taxonomic scope" value="Bacteria"/>
</dbReference>
<reference evidence="4" key="1">
    <citation type="journal article" date="2010" name="ISME J.">
        <title>The complete genome sequence of the algal symbiont Dinoroseobacter shibae: a hitchhiker's guide to life in the sea.</title>
        <authorList>
            <person name="Wagner-Dobler I."/>
            <person name="Ballhausen B."/>
            <person name="Berger M."/>
            <person name="Brinkhoff T."/>
            <person name="Buchholz I."/>
            <person name="Bunk B."/>
            <person name="Cypionka H."/>
            <person name="Daniel R."/>
            <person name="Drepper T."/>
            <person name="Gerdts G."/>
            <person name="Hahnke S."/>
            <person name="Han C."/>
            <person name="Jahn D."/>
            <person name="Kalhoefer D."/>
            <person name="Kiss H."/>
            <person name="Klenk H.P."/>
            <person name="Kyrpides N."/>
            <person name="Liebl W."/>
            <person name="Liesegang H."/>
            <person name="Meincke L."/>
            <person name="Pati A."/>
            <person name="Petersen J."/>
            <person name="Piekarski T."/>
            <person name="Pommerenke C."/>
            <person name="Pradella S."/>
            <person name="Pukall R."/>
            <person name="Rabus R."/>
            <person name="Stackebrandt E."/>
            <person name="Thole S."/>
            <person name="Thompson L."/>
            <person name="Tielen P."/>
            <person name="Tomasch J."/>
            <person name="von Jan M."/>
            <person name="Wanphrut N."/>
            <person name="Wichels A."/>
            <person name="Zech H."/>
            <person name="Simon M."/>
        </authorList>
    </citation>
    <scope>NUCLEOTIDE SEQUENCE [LARGE SCALE GENOMIC DNA]</scope>
    <source>
        <strain evidence="4">DSM 16493 / NCIMB 14021 / DFL 12</strain>
    </source>
</reference>
<organism evidence="3 4">
    <name type="scientific">Dinoroseobacter shibae (strain DSM 16493 / NCIMB 14021 / DFL 12)</name>
    <dbReference type="NCBI Taxonomy" id="398580"/>
    <lineage>
        <taxon>Bacteria</taxon>
        <taxon>Pseudomonadati</taxon>
        <taxon>Pseudomonadota</taxon>
        <taxon>Alphaproteobacteria</taxon>
        <taxon>Rhodobacterales</taxon>
        <taxon>Roseobacteraceae</taxon>
        <taxon>Dinoroseobacter</taxon>
    </lineage>
</organism>
<dbReference type="PANTHER" id="PTHR11091:SF0">
    <property type="entry name" value="MALATE DEHYDROGENASE"/>
    <property type="match status" value="1"/>
</dbReference>
<dbReference type="EMBL" id="CP000830">
    <property type="protein sequence ID" value="ABV93778.1"/>
    <property type="molecule type" value="Genomic_DNA"/>
</dbReference>
<dbReference type="Proteomes" id="UP000006833">
    <property type="component" value="Chromosome"/>
</dbReference>
<dbReference type="InterPro" id="IPR003767">
    <property type="entry name" value="Malate/L-lactate_DH-like"/>
</dbReference>
<dbReference type="Pfam" id="PF02615">
    <property type="entry name" value="Ldh_2"/>
    <property type="match status" value="1"/>
</dbReference>
<dbReference type="InterPro" id="IPR043143">
    <property type="entry name" value="Mal/L-sulf/L-lact_DH-like_NADP"/>
</dbReference>
<evidence type="ECO:0000313" key="3">
    <source>
        <dbReference type="EMBL" id="ABV93778.1"/>
    </source>
</evidence>